<name>A0A8H7ZY66_9FUNG</name>
<dbReference type="GO" id="GO:0000470">
    <property type="term" value="P:maturation of LSU-rRNA"/>
    <property type="evidence" value="ECO:0007669"/>
    <property type="project" value="TreeGrafter"/>
</dbReference>
<keyword evidence="5" id="KW-1185">Reference proteome</keyword>
<dbReference type="AlphaFoldDB" id="A0A8H7ZY66"/>
<sequence>MRRLRMKAAKKTLIPINRKVERREKRREQKAEIAARLDKSIEKELLDRLRTKAYGDAPLNVNEDVWKEILEGEKEGLQVESDESEEDDEDAEDEIEDSDFGGHEFVEDDEESEEEMENIFEFDGDENELEGGAVDEDDASSADEMDGTRPKKYGAKRKGARRVPLPGAKKRRGAHVEV</sequence>
<evidence type="ECO:0000256" key="2">
    <source>
        <dbReference type="ARBA" id="ARBA00023242"/>
    </source>
</evidence>
<feature type="compositionally biased region" description="Basic residues" evidence="3">
    <location>
        <begin position="168"/>
        <end position="178"/>
    </location>
</feature>
<dbReference type="InterPro" id="IPR006958">
    <property type="entry name" value="Mak16"/>
</dbReference>
<dbReference type="Proteomes" id="UP000673691">
    <property type="component" value="Unassembled WGS sequence"/>
</dbReference>
<organism evidence="4 5">
    <name type="scientific">Olpidium bornovanus</name>
    <dbReference type="NCBI Taxonomy" id="278681"/>
    <lineage>
        <taxon>Eukaryota</taxon>
        <taxon>Fungi</taxon>
        <taxon>Fungi incertae sedis</taxon>
        <taxon>Olpidiomycota</taxon>
        <taxon>Olpidiomycotina</taxon>
        <taxon>Olpidiomycetes</taxon>
        <taxon>Olpidiales</taxon>
        <taxon>Olpidiaceae</taxon>
        <taxon>Olpidium</taxon>
    </lineage>
</organism>
<dbReference type="GO" id="GO:0005730">
    <property type="term" value="C:nucleolus"/>
    <property type="evidence" value="ECO:0007669"/>
    <property type="project" value="TreeGrafter"/>
</dbReference>
<evidence type="ECO:0000256" key="3">
    <source>
        <dbReference type="SAM" id="MobiDB-lite"/>
    </source>
</evidence>
<proteinExistence type="predicted"/>
<feature type="compositionally biased region" description="Acidic residues" evidence="3">
    <location>
        <begin position="106"/>
        <end position="145"/>
    </location>
</feature>
<dbReference type="GO" id="GO:0030687">
    <property type="term" value="C:preribosome, large subunit precursor"/>
    <property type="evidence" value="ECO:0007669"/>
    <property type="project" value="TreeGrafter"/>
</dbReference>
<comment type="subcellular location">
    <subcellularLocation>
        <location evidence="1">Nucleus</location>
    </subcellularLocation>
</comment>
<evidence type="ECO:0000256" key="1">
    <source>
        <dbReference type="ARBA" id="ARBA00004123"/>
    </source>
</evidence>
<reference evidence="4 5" key="1">
    <citation type="journal article" name="Sci. Rep.">
        <title>Genome-scale phylogenetic analyses confirm Olpidium as the closest living zoosporic fungus to the non-flagellated, terrestrial fungi.</title>
        <authorList>
            <person name="Chang Y."/>
            <person name="Rochon D."/>
            <person name="Sekimoto S."/>
            <person name="Wang Y."/>
            <person name="Chovatia M."/>
            <person name="Sandor L."/>
            <person name="Salamov A."/>
            <person name="Grigoriev I.V."/>
            <person name="Stajich J.E."/>
            <person name="Spatafora J.W."/>
        </authorList>
    </citation>
    <scope>NUCLEOTIDE SEQUENCE [LARGE SCALE GENOMIC DNA]</scope>
    <source>
        <strain evidence="4">S191</strain>
    </source>
</reference>
<dbReference type="EMBL" id="JAEFCI010003549">
    <property type="protein sequence ID" value="KAG5461502.1"/>
    <property type="molecule type" value="Genomic_DNA"/>
</dbReference>
<evidence type="ECO:0000313" key="5">
    <source>
        <dbReference type="Proteomes" id="UP000673691"/>
    </source>
</evidence>
<accession>A0A8H7ZY66</accession>
<dbReference type="OrthoDB" id="10251342at2759"/>
<dbReference type="PANTHER" id="PTHR23405:SF4">
    <property type="entry name" value="PROTEIN MAK16 HOMOLOG"/>
    <property type="match status" value="1"/>
</dbReference>
<dbReference type="GO" id="GO:0000460">
    <property type="term" value="P:maturation of 5.8S rRNA"/>
    <property type="evidence" value="ECO:0007669"/>
    <property type="project" value="TreeGrafter"/>
</dbReference>
<feature type="region of interest" description="Disordered" evidence="3">
    <location>
        <begin position="72"/>
        <end position="178"/>
    </location>
</feature>
<feature type="compositionally biased region" description="Acidic residues" evidence="3">
    <location>
        <begin position="80"/>
        <end position="99"/>
    </location>
</feature>
<evidence type="ECO:0000313" key="4">
    <source>
        <dbReference type="EMBL" id="KAG5461502.1"/>
    </source>
</evidence>
<gene>
    <name evidence="4" type="ORF">BJ554DRAFT_6290</name>
</gene>
<protein>
    <submittedName>
        <fullName evidence="4">Mak16 protein C-terminal region-domain-containing protein</fullName>
    </submittedName>
</protein>
<dbReference type="Pfam" id="PF04874">
    <property type="entry name" value="Mak16"/>
    <property type="match status" value="1"/>
</dbReference>
<feature type="compositionally biased region" description="Basic residues" evidence="3">
    <location>
        <begin position="150"/>
        <end position="161"/>
    </location>
</feature>
<keyword evidence="2" id="KW-0539">Nucleus</keyword>
<dbReference type="PANTHER" id="PTHR23405">
    <property type="entry name" value="MAINTENANCE OF KILLER 16 MAK16 PROTEIN-RELATED"/>
    <property type="match status" value="1"/>
</dbReference>
<comment type="caution">
    <text evidence="4">The sequence shown here is derived from an EMBL/GenBank/DDBJ whole genome shotgun (WGS) entry which is preliminary data.</text>
</comment>
<feature type="non-terminal residue" evidence="4">
    <location>
        <position position="178"/>
    </location>
</feature>